<dbReference type="Gene3D" id="2.60.120.620">
    <property type="entry name" value="q2cbj1_9rhob like domain"/>
    <property type="match status" value="1"/>
</dbReference>
<dbReference type="GO" id="GO:0005506">
    <property type="term" value="F:iron ion binding"/>
    <property type="evidence" value="ECO:0007669"/>
    <property type="project" value="UniProtKB-ARBA"/>
</dbReference>
<reference evidence="2 3" key="1">
    <citation type="submission" date="2018-06" db="EMBL/GenBank/DDBJ databases">
        <title>Genomic Encyclopedia of Type Strains, Phase IV (KMG-IV): sequencing the most valuable type-strain genomes for metagenomic binning, comparative biology and taxonomic classification.</title>
        <authorList>
            <person name="Goeker M."/>
        </authorList>
    </citation>
    <scope>NUCLEOTIDE SEQUENCE [LARGE SCALE GENOMIC DNA]</scope>
    <source>
        <strain evidence="2 3">DSM 25532</strain>
    </source>
</reference>
<evidence type="ECO:0000313" key="2">
    <source>
        <dbReference type="EMBL" id="RBP45641.1"/>
    </source>
</evidence>
<keyword evidence="2" id="KW-0560">Oxidoreductase</keyword>
<dbReference type="InterPro" id="IPR008775">
    <property type="entry name" value="Phytyl_CoA_dOase-like"/>
</dbReference>
<evidence type="ECO:0000256" key="1">
    <source>
        <dbReference type="ARBA" id="ARBA00001954"/>
    </source>
</evidence>
<sequence length="236" mass="26120">MTIPVPPPIRLELSPLEKIRDHGYGIAPSALSPDECAELIANLGPTSGPGRRALLNDERISSLARSSRLLALVAPHLQCEHAPRPVRAIYFNKSSDTNWLVAWHQDLTICVQEKMDVDGFGPWSVKHDVPHVQPPIAMLENMITIRLHLDDADETNGALKVLPGSHAHGRLSAEAIQHWRQHTPEHLCTARAGDALLMRPLLLHASGRSTSDKQRRVLHIEYAGYDLPTGMQWAEG</sequence>
<dbReference type="RefSeq" id="WP_113957225.1">
    <property type="nucleotide sequence ID" value="NZ_QNRR01000002.1"/>
</dbReference>
<dbReference type="AlphaFoldDB" id="A0A366HPS3"/>
<dbReference type="PANTHER" id="PTHR20883">
    <property type="entry name" value="PHYTANOYL-COA DIOXYGENASE DOMAIN CONTAINING 1"/>
    <property type="match status" value="1"/>
</dbReference>
<keyword evidence="2" id="KW-0223">Dioxygenase</keyword>
<dbReference type="GO" id="GO:0016706">
    <property type="term" value="F:2-oxoglutarate-dependent dioxygenase activity"/>
    <property type="evidence" value="ECO:0007669"/>
    <property type="project" value="UniProtKB-ARBA"/>
</dbReference>
<dbReference type="EMBL" id="QNRR01000002">
    <property type="protein sequence ID" value="RBP45641.1"/>
    <property type="molecule type" value="Genomic_DNA"/>
</dbReference>
<keyword evidence="3" id="KW-1185">Reference proteome</keyword>
<comment type="cofactor">
    <cofactor evidence="1">
        <name>Fe(2+)</name>
        <dbReference type="ChEBI" id="CHEBI:29033"/>
    </cofactor>
</comment>
<dbReference type="Pfam" id="PF05721">
    <property type="entry name" value="PhyH"/>
    <property type="match status" value="1"/>
</dbReference>
<proteinExistence type="predicted"/>
<gene>
    <name evidence="2" type="ORF">DES53_10223</name>
</gene>
<accession>A0A366HPS3</accession>
<dbReference type="OrthoDB" id="9791262at2"/>
<comment type="caution">
    <text evidence="2">The sequence shown here is derived from an EMBL/GenBank/DDBJ whole genome shotgun (WGS) entry which is preliminary data.</text>
</comment>
<name>A0A366HPS3_9BACT</name>
<dbReference type="SUPFAM" id="SSF51197">
    <property type="entry name" value="Clavaminate synthase-like"/>
    <property type="match status" value="1"/>
</dbReference>
<evidence type="ECO:0000313" key="3">
    <source>
        <dbReference type="Proteomes" id="UP000253426"/>
    </source>
</evidence>
<organism evidence="2 3">
    <name type="scientific">Roseimicrobium gellanilyticum</name>
    <dbReference type="NCBI Taxonomy" id="748857"/>
    <lineage>
        <taxon>Bacteria</taxon>
        <taxon>Pseudomonadati</taxon>
        <taxon>Verrucomicrobiota</taxon>
        <taxon>Verrucomicrobiia</taxon>
        <taxon>Verrucomicrobiales</taxon>
        <taxon>Verrucomicrobiaceae</taxon>
        <taxon>Roseimicrobium</taxon>
    </lineage>
</organism>
<dbReference type="Proteomes" id="UP000253426">
    <property type="component" value="Unassembled WGS sequence"/>
</dbReference>
<dbReference type="PANTHER" id="PTHR20883:SF48">
    <property type="entry name" value="ECTOINE DIOXYGENASE"/>
    <property type="match status" value="1"/>
</dbReference>
<protein>
    <submittedName>
        <fullName evidence="2">Phytanoyl-CoA dioxygenase PhyH</fullName>
    </submittedName>
</protein>